<dbReference type="PANTHER" id="PTHR47894">
    <property type="entry name" value="HTH-TYPE TRANSCRIPTIONAL REGULATOR GADX"/>
    <property type="match status" value="1"/>
</dbReference>
<evidence type="ECO:0000259" key="4">
    <source>
        <dbReference type="PROSITE" id="PS01124"/>
    </source>
</evidence>
<dbReference type="PANTHER" id="PTHR47894:SF1">
    <property type="entry name" value="HTH-TYPE TRANSCRIPTIONAL REGULATOR VQSM"/>
    <property type="match status" value="1"/>
</dbReference>
<dbReference type="SMART" id="SM00342">
    <property type="entry name" value="HTH_ARAC"/>
    <property type="match status" value="1"/>
</dbReference>
<reference evidence="6" key="1">
    <citation type="submission" date="2017-12" db="EMBL/GenBank/DDBJ databases">
        <authorList>
            <person name="Diaz M."/>
        </authorList>
    </citation>
    <scope>NUCLEOTIDE SEQUENCE [LARGE SCALE GENOMIC DNA]</scope>
    <source>
        <strain evidence="6">FI11154</strain>
    </source>
</reference>
<dbReference type="GO" id="GO:0003700">
    <property type="term" value="F:DNA-binding transcription factor activity"/>
    <property type="evidence" value="ECO:0007669"/>
    <property type="project" value="InterPro"/>
</dbReference>
<dbReference type="InterPro" id="IPR032687">
    <property type="entry name" value="AraC-type_N"/>
</dbReference>
<proteinExistence type="predicted"/>
<protein>
    <submittedName>
        <fullName evidence="5">Transcriptional regulator, AraC family</fullName>
    </submittedName>
</protein>
<dbReference type="AlphaFoldDB" id="A0A2P9HBK6"/>
<dbReference type="PROSITE" id="PS01124">
    <property type="entry name" value="HTH_ARAC_FAMILY_2"/>
    <property type="match status" value="1"/>
</dbReference>
<dbReference type="Pfam" id="PF12833">
    <property type="entry name" value="HTH_18"/>
    <property type="match status" value="1"/>
</dbReference>
<name>A0A2P9HBK6_9HYPH</name>
<organism evidence="5 6">
    <name type="scientific">Ochrobactrum soli</name>
    <dbReference type="NCBI Taxonomy" id="2448455"/>
    <lineage>
        <taxon>Bacteria</taxon>
        <taxon>Pseudomonadati</taxon>
        <taxon>Pseudomonadota</taxon>
        <taxon>Alphaproteobacteria</taxon>
        <taxon>Hyphomicrobiales</taxon>
        <taxon>Brucellaceae</taxon>
        <taxon>Brucella/Ochrobactrum group</taxon>
        <taxon>Ochrobactrum</taxon>
    </lineage>
</organism>
<dbReference type="GO" id="GO:0005829">
    <property type="term" value="C:cytosol"/>
    <property type="evidence" value="ECO:0007669"/>
    <property type="project" value="TreeGrafter"/>
</dbReference>
<evidence type="ECO:0000313" key="6">
    <source>
        <dbReference type="Proteomes" id="UP000246073"/>
    </source>
</evidence>
<evidence type="ECO:0000256" key="2">
    <source>
        <dbReference type="ARBA" id="ARBA00023125"/>
    </source>
</evidence>
<evidence type="ECO:0000256" key="1">
    <source>
        <dbReference type="ARBA" id="ARBA00023015"/>
    </source>
</evidence>
<dbReference type="InterPro" id="IPR018060">
    <property type="entry name" value="HTH_AraC"/>
</dbReference>
<dbReference type="Proteomes" id="UP000246073">
    <property type="component" value="Unassembled WGS sequence"/>
</dbReference>
<dbReference type="InterPro" id="IPR009057">
    <property type="entry name" value="Homeodomain-like_sf"/>
</dbReference>
<evidence type="ECO:0000313" key="5">
    <source>
        <dbReference type="EMBL" id="SPL61474.1"/>
    </source>
</evidence>
<dbReference type="Pfam" id="PF12625">
    <property type="entry name" value="Arabinose_bd"/>
    <property type="match status" value="1"/>
</dbReference>
<feature type="domain" description="HTH araC/xylS-type" evidence="4">
    <location>
        <begin position="234"/>
        <end position="332"/>
    </location>
</feature>
<gene>
    <name evidence="5" type="ORF">OHAE_4266</name>
</gene>
<keyword evidence="2" id="KW-0238">DNA-binding</keyword>
<dbReference type="RefSeq" id="WP_109365729.1">
    <property type="nucleotide sequence ID" value="NZ_OOFM01000001.1"/>
</dbReference>
<keyword evidence="3" id="KW-0804">Transcription</keyword>
<sequence length="346" mass="38405">MSRFPVDKCKIPHAFWRAVERARIPPAALLRQAKLPVTLHVSDDAWVTTAQYFALWRALEELTGDPAIGLTLTIETDTSVHPPATMSAFFARDFRDGLVRLARFKRLCTPEELTLVEKGREAQVLVDWIHAVELEPDAAADVTFAAILELGRRGTGRHIEPIRVEMTRSGPLGQAHRDYFAAPVIFNSSRNVLVLDAANLDRPFAGHNPELLAILTPALSSALKEIDAQSSLPEQVKIVLKRRLASGKPELADVADALGFSARTLQRRIAEAGTSFRHLLEASRQELGRDMLASGVNDTEEIAYLLGYQDTSSFYRAFRVWEGVTPSQWREDNAGRGDGSFKSPRL</sequence>
<dbReference type="Gene3D" id="1.10.10.60">
    <property type="entry name" value="Homeodomain-like"/>
    <property type="match status" value="1"/>
</dbReference>
<dbReference type="GO" id="GO:0000976">
    <property type="term" value="F:transcription cis-regulatory region binding"/>
    <property type="evidence" value="ECO:0007669"/>
    <property type="project" value="TreeGrafter"/>
</dbReference>
<dbReference type="SUPFAM" id="SSF46689">
    <property type="entry name" value="Homeodomain-like"/>
    <property type="match status" value="1"/>
</dbReference>
<dbReference type="EMBL" id="OOFM01000001">
    <property type="protein sequence ID" value="SPL61474.1"/>
    <property type="molecule type" value="Genomic_DNA"/>
</dbReference>
<evidence type="ECO:0000256" key="3">
    <source>
        <dbReference type="ARBA" id="ARBA00023163"/>
    </source>
</evidence>
<keyword evidence="1" id="KW-0805">Transcription regulation</keyword>
<accession>A0A2P9HBK6</accession>